<protein>
    <submittedName>
        <fullName evidence="1">Uncharacterized protein</fullName>
    </submittedName>
</protein>
<organism evidence="1 2">
    <name type="scientific">Blautia ammoniilytica</name>
    <dbReference type="NCBI Taxonomy" id="2981782"/>
    <lineage>
        <taxon>Bacteria</taxon>
        <taxon>Bacillati</taxon>
        <taxon>Bacillota</taxon>
        <taxon>Clostridia</taxon>
        <taxon>Lachnospirales</taxon>
        <taxon>Lachnospiraceae</taxon>
        <taxon>Blautia</taxon>
    </lineage>
</organism>
<reference evidence="1 2" key="1">
    <citation type="journal article" date="2021" name="ISME Commun">
        <title>Automated analysis of genomic sequences facilitates high-throughput and comprehensive description of bacteria.</title>
        <authorList>
            <person name="Hitch T.C.A."/>
        </authorList>
    </citation>
    <scope>NUCLEOTIDE SEQUENCE [LARGE SCALE GENOMIC DNA]</scope>
    <source>
        <strain evidence="1 2">Sanger_23</strain>
    </source>
</reference>
<comment type="caution">
    <text evidence="1">The sequence shown here is derived from an EMBL/GenBank/DDBJ whole genome shotgun (WGS) entry which is preliminary data.</text>
</comment>
<dbReference type="EMBL" id="JAOQJL010000006">
    <property type="protein sequence ID" value="MCU6764603.1"/>
    <property type="molecule type" value="Genomic_DNA"/>
</dbReference>
<evidence type="ECO:0000313" key="1">
    <source>
        <dbReference type="EMBL" id="MCU6764603.1"/>
    </source>
</evidence>
<sequence>MKMVKEINDFKRFIELNRDRLYASAEKADDIALDDEWMQEDQWDEIYKQGEKKDGKI</sequence>
<gene>
    <name evidence="1" type="ORF">OCV61_04170</name>
</gene>
<keyword evidence="2" id="KW-1185">Reference proteome</keyword>
<evidence type="ECO:0000313" key="2">
    <source>
        <dbReference type="Proteomes" id="UP001652409"/>
    </source>
</evidence>
<dbReference type="RefSeq" id="WP_173727103.1">
    <property type="nucleotide sequence ID" value="NZ_JAOQJL010000006.1"/>
</dbReference>
<accession>A0ABT2TQU8</accession>
<proteinExistence type="predicted"/>
<dbReference type="Proteomes" id="UP001652409">
    <property type="component" value="Unassembled WGS sequence"/>
</dbReference>
<name>A0ABT2TQU8_9FIRM</name>